<evidence type="ECO:0000256" key="2">
    <source>
        <dbReference type="SAM" id="SignalP"/>
    </source>
</evidence>
<dbReference type="RefSeq" id="WP_160604175.1">
    <property type="nucleotide sequence ID" value="NZ_WTYX01000001.1"/>
</dbReference>
<keyword evidence="4" id="KW-1185">Reference proteome</keyword>
<organism evidence="3 4">
    <name type="scientific">Pontixanthobacter aquaemixtae</name>
    <dbReference type="NCBI Taxonomy" id="1958940"/>
    <lineage>
        <taxon>Bacteria</taxon>
        <taxon>Pseudomonadati</taxon>
        <taxon>Pseudomonadota</taxon>
        <taxon>Alphaproteobacteria</taxon>
        <taxon>Sphingomonadales</taxon>
        <taxon>Erythrobacteraceae</taxon>
        <taxon>Pontixanthobacter</taxon>
    </lineage>
</organism>
<evidence type="ECO:0008006" key="5">
    <source>
        <dbReference type="Google" id="ProtNLM"/>
    </source>
</evidence>
<comment type="caution">
    <text evidence="3">The sequence shown here is derived from an EMBL/GenBank/DDBJ whole genome shotgun (WGS) entry which is preliminary data.</text>
</comment>
<proteinExistence type="predicted"/>
<feature type="signal peptide" evidence="2">
    <location>
        <begin position="1"/>
        <end position="20"/>
    </location>
</feature>
<protein>
    <recommendedName>
        <fullName evidence="5">DUF1579 domain-containing protein</fullName>
    </recommendedName>
</protein>
<feature type="chain" id="PRO_5032321773" description="DUF1579 domain-containing protein" evidence="2">
    <location>
        <begin position="21"/>
        <end position="169"/>
    </location>
</feature>
<dbReference type="OrthoDB" id="129271at2"/>
<dbReference type="Proteomes" id="UP000442714">
    <property type="component" value="Unassembled WGS sequence"/>
</dbReference>
<gene>
    <name evidence="3" type="ORF">GRI41_07710</name>
</gene>
<evidence type="ECO:0000256" key="1">
    <source>
        <dbReference type="SAM" id="MobiDB-lite"/>
    </source>
</evidence>
<feature type="region of interest" description="Disordered" evidence="1">
    <location>
        <begin position="149"/>
        <end position="169"/>
    </location>
</feature>
<dbReference type="EMBL" id="WTYX01000001">
    <property type="protein sequence ID" value="MXO90702.1"/>
    <property type="molecule type" value="Genomic_DNA"/>
</dbReference>
<evidence type="ECO:0000313" key="4">
    <source>
        <dbReference type="Proteomes" id="UP000442714"/>
    </source>
</evidence>
<sequence length="169" mass="18195">MFHKISFALAMGLCALPVSANSAEETPTAATPAQQFSAITSLVGKWDVEGNDVLKIHFEATAGGSVIVEKWMAGDRMHSLTIYHMDGDRLLATHYCPQGNQPRLAAGLSLDGGIRLTFQDATDLDSKESYQHDLHLSVKEDGSLIRSETYWGPEGAGDESSLMLTRAAG</sequence>
<reference evidence="3 4" key="1">
    <citation type="submission" date="2019-12" db="EMBL/GenBank/DDBJ databases">
        <title>Genomic-based taxomic classification of the family Erythrobacteraceae.</title>
        <authorList>
            <person name="Xu L."/>
        </authorList>
    </citation>
    <scope>NUCLEOTIDE SEQUENCE [LARGE SCALE GENOMIC DNA]</scope>
    <source>
        <strain evidence="3 4">KCTC 52763</strain>
    </source>
</reference>
<evidence type="ECO:0000313" key="3">
    <source>
        <dbReference type="EMBL" id="MXO90702.1"/>
    </source>
</evidence>
<name>A0A844ZTT1_9SPHN</name>
<dbReference type="AlphaFoldDB" id="A0A844ZTT1"/>
<accession>A0A844ZTT1</accession>
<keyword evidence="2" id="KW-0732">Signal</keyword>